<evidence type="ECO:0000256" key="12">
    <source>
        <dbReference type="SAM" id="SignalP"/>
    </source>
</evidence>
<keyword evidence="9" id="KW-0456">Lyase</keyword>
<feature type="compositionally biased region" description="Basic and acidic residues" evidence="11">
    <location>
        <begin position="205"/>
        <end position="215"/>
    </location>
</feature>
<keyword evidence="8" id="KW-0496">Mitochondrion</keyword>
<evidence type="ECO:0000256" key="7">
    <source>
        <dbReference type="ARBA" id="ARBA00022990"/>
    </source>
</evidence>
<dbReference type="CDD" id="cd06558">
    <property type="entry name" value="crotonase-like"/>
    <property type="match status" value="1"/>
</dbReference>
<dbReference type="InterPro" id="IPR018376">
    <property type="entry name" value="Enoyl-CoA_hyd/isom_CS"/>
</dbReference>
<dbReference type="PANTHER" id="PTHR11941">
    <property type="entry name" value="ENOYL-COA HYDRATASE-RELATED"/>
    <property type="match status" value="1"/>
</dbReference>
<evidence type="ECO:0000256" key="5">
    <source>
        <dbReference type="ARBA" id="ARBA00022801"/>
    </source>
</evidence>
<gene>
    <name evidence="15" type="ORF">DBV15_09393</name>
</gene>
<dbReference type="FunFam" id="3.40.720.10:FF:000026">
    <property type="entry name" value="N-sulphoglucosamine sulphohydrolase"/>
    <property type="match status" value="1"/>
</dbReference>
<feature type="compositionally biased region" description="Basic and acidic residues" evidence="11">
    <location>
        <begin position="230"/>
        <end position="243"/>
    </location>
</feature>
<dbReference type="InterPro" id="IPR001753">
    <property type="entry name" value="Enoyl-CoA_hydra/iso"/>
</dbReference>
<dbReference type="Pfam" id="PF00378">
    <property type="entry name" value="ECH_1"/>
    <property type="match status" value="1"/>
</dbReference>
<dbReference type="Gene3D" id="3.40.720.10">
    <property type="entry name" value="Alkaline Phosphatase, subunit A"/>
    <property type="match status" value="1"/>
</dbReference>
<sequence length="1302" mass="143920">MKAMRLAAVLTLLCCLAIGALASPVPKIADSKDDDDDDEDEAAAVPAPAAPAATVPSTPVNSPQVPLAVAADLNQAAAEEAAEDAASSETSEDDAASYEDEEAGDAEGQAASNVHESTLEGGMDSESSGHVPAIYVAKYNRFVDNILGKINNILRANYEPVTVKLTSPNASSKTSKNKNKTKRKGTKNGTRKSASRPIDASVVTEKNDNENDIEKVTQTSESAVTQTNLTEKEPISLESRTETSVRSSNRRTSNKNKNSNKNRKRTKNRTKNQSSSSNKNKTKSKSRPKARATLYGLASLQRTGDVSVNMMSDHTTIKTKFSLGPLVLKVEKEFGRAAKKELRSATATTAEMSGKLSLRVLHGGAATLHSIRVLQPKQVRVESQDDHDRTREFVWKRSSHIAHLVSQKLSSATSLYVVFRKSDICILGNAVNYRNTMASVRVSSSLRYLCACAARTLTTSAMPSPKDEAKEVIINYLDGKDNGIAVLGLNRPTARNSLGKTLVSQLDEALATIRQNNKLRVLIIRSLVPKVFCAGADLRERFKMDNSEVLRFVSSLRGLMTNVETLPTPVISAIDGAALGGGLELALASDIRVASSEAKMGLVETKLAILPGAGGTQRLPRIIGTAKAKELIYTARILDGDQAMEIGLVNEVVPQNKVGDAAYQIALSIAREILPNGPIGVRLAKVAISKGTEVSLEDGMEIERQCYSKLVDTKDRIEGLAAFAAKRVPVYQGACSNKLCLLCIVLLQLSGSNGKTNTAQQNVLLLLADDAGFEMRSYLNKICQTPNLDKLAKESLLFNNAYTSVSSCSPSRSAILTGLPSHQNGMYGLHHGVHHFNSFDNIQSLPKILKRNNIRTGIIGKKHVGPSIVYPFDFAHTEENNSILQVGRNITYIKLLVREFLSQNKTQPFFLYVAFHDPHRCGHTHPEYGNFCEKFGNGDVGMGTIPDWNPVYYQWDQVKVPYYVQNTEAARRDIAAQYTTISRLDKGVGLILEELENAGFKNNTLVIYTSDNGIPFPNGRTNLYDPGLAEPMMMSSPIHGHRKNNVTYSLTSLLDIVPTILDWFNATYMDEDSNEVSFPQLTGKSLLPLLLEEPTENNTAIFASQTHHEVTMYYPMRAIRTKRHKLIHNINYRMPFPIDQDFYVSPTFQDLLNRTRNHQFLPWYKTLKKYYQRPEWELYDLKYDPEELNNIVSKPSAKSIFVELEKRLSDWLETTKDPWLCAPNGVLENIGRNRLETTKDPWLCAPNGVLENIGRNSNPQCMPLNNLEHKARPPNTTREFEFWSPRKTSITLVEIEIPIVPI</sequence>
<keyword evidence="12" id="KW-0732">Signal</keyword>
<dbReference type="InterPro" id="IPR000917">
    <property type="entry name" value="Sulfatase_N"/>
</dbReference>
<dbReference type="SUPFAM" id="SSF52096">
    <property type="entry name" value="ClpP/crotonase"/>
    <property type="match status" value="1"/>
</dbReference>
<dbReference type="FunFam" id="1.10.12.10:FF:000001">
    <property type="entry name" value="Probable enoyl-CoA hydratase, mitochondrial"/>
    <property type="match status" value="1"/>
</dbReference>
<feature type="signal peptide" evidence="12">
    <location>
        <begin position="1"/>
        <end position="22"/>
    </location>
</feature>
<feature type="compositionally biased region" description="Low complexity" evidence="11">
    <location>
        <begin position="43"/>
        <end position="59"/>
    </location>
</feature>
<keyword evidence="5" id="KW-0378">Hydrolase</keyword>
<dbReference type="InterPro" id="IPR024607">
    <property type="entry name" value="Sulfatase_CS"/>
</dbReference>
<evidence type="ECO:0008006" key="17">
    <source>
        <dbReference type="Google" id="ProtNLM"/>
    </source>
</evidence>
<dbReference type="InterPro" id="IPR017850">
    <property type="entry name" value="Alkaline_phosphatase_core_sf"/>
</dbReference>
<dbReference type="Gene3D" id="1.10.12.10">
    <property type="entry name" value="Lyase 2-enoyl-coa Hydratase, Chain A, domain 2"/>
    <property type="match status" value="1"/>
</dbReference>
<dbReference type="GO" id="GO:0016787">
    <property type="term" value="F:hydrolase activity"/>
    <property type="evidence" value="ECO:0007669"/>
    <property type="project" value="UniProtKB-KW"/>
</dbReference>
<proteinExistence type="inferred from homology"/>
<dbReference type="GO" id="GO:0005739">
    <property type="term" value="C:mitochondrion"/>
    <property type="evidence" value="ECO:0007669"/>
    <property type="project" value="UniProtKB-SubCell"/>
</dbReference>
<dbReference type="Pfam" id="PF00884">
    <property type="entry name" value="Sulfatase"/>
    <property type="match status" value="1"/>
</dbReference>
<feature type="compositionally biased region" description="Low complexity" evidence="11">
    <location>
        <begin position="68"/>
        <end position="89"/>
    </location>
</feature>
<dbReference type="PANTHER" id="PTHR11941:SF171">
    <property type="entry name" value="SD19268P"/>
    <property type="match status" value="1"/>
</dbReference>
<keyword evidence="16" id="KW-1185">Reference proteome</keyword>
<evidence type="ECO:0000256" key="2">
    <source>
        <dbReference type="ARBA" id="ARBA00004173"/>
    </source>
</evidence>
<evidence type="ECO:0000259" key="14">
    <source>
        <dbReference type="Pfam" id="PF16347"/>
    </source>
</evidence>
<keyword evidence="7" id="KW-0007">Acetylation</keyword>
<feature type="region of interest" description="Disordered" evidence="11">
    <location>
        <begin position="26"/>
        <end position="111"/>
    </location>
</feature>
<evidence type="ECO:0000256" key="10">
    <source>
        <dbReference type="RuleBase" id="RU003707"/>
    </source>
</evidence>
<comment type="subcellular location">
    <subcellularLocation>
        <location evidence="2">Mitochondrion</location>
    </subcellularLocation>
</comment>
<feature type="domain" description="Sulfatase N-terminal" evidence="13">
    <location>
        <begin position="761"/>
        <end position="1065"/>
    </location>
</feature>
<feature type="compositionally biased region" description="Basic residues" evidence="11">
    <location>
        <begin position="175"/>
        <end position="194"/>
    </location>
</feature>
<dbReference type="EMBL" id="QBLH01000126">
    <property type="protein sequence ID" value="TGZ57749.1"/>
    <property type="molecule type" value="Genomic_DNA"/>
</dbReference>
<dbReference type="CDD" id="cd16027">
    <property type="entry name" value="SGSH"/>
    <property type="match status" value="1"/>
</dbReference>
<evidence type="ECO:0000256" key="9">
    <source>
        <dbReference type="ARBA" id="ARBA00023239"/>
    </source>
</evidence>
<evidence type="ECO:0000256" key="8">
    <source>
        <dbReference type="ARBA" id="ARBA00023128"/>
    </source>
</evidence>
<name>A0A4S2LB45_9HYME</name>
<dbReference type="InterPro" id="IPR032506">
    <property type="entry name" value="SGSH_C"/>
</dbReference>
<dbReference type="SUPFAM" id="SSF53649">
    <property type="entry name" value="Alkaline phosphatase-like"/>
    <property type="match status" value="1"/>
</dbReference>
<dbReference type="InterPro" id="IPR029045">
    <property type="entry name" value="ClpP/crotonase-like_dom_sf"/>
</dbReference>
<feature type="chain" id="PRO_5020340456" description="N-sulfoglucosamine sulfohydrolase" evidence="12">
    <location>
        <begin position="23"/>
        <end position="1302"/>
    </location>
</feature>
<evidence type="ECO:0000256" key="11">
    <source>
        <dbReference type="SAM" id="MobiDB-lite"/>
    </source>
</evidence>
<evidence type="ECO:0000256" key="4">
    <source>
        <dbReference type="ARBA" id="ARBA00008779"/>
    </source>
</evidence>
<dbReference type="Pfam" id="PF16347">
    <property type="entry name" value="SGSH_C"/>
    <property type="match status" value="1"/>
</dbReference>
<protein>
    <recommendedName>
        <fullName evidence="17">N-sulfoglucosamine sulfohydrolase</fullName>
    </recommendedName>
</protein>
<comment type="similarity">
    <text evidence="3 10">Belongs to the enoyl-CoA hydratase/isomerase family.</text>
</comment>
<keyword evidence="6" id="KW-0809">Transit peptide</keyword>
<feature type="compositionally biased region" description="Polar residues" evidence="11">
    <location>
        <begin position="216"/>
        <end position="229"/>
    </location>
</feature>
<evidence type="ECO:0000256" key="6">
    <source>
        <dbReference type="ARBA" id="ARBA00022946"/>
    </source>
</evidence>
<dbReference type="GO" id="GO:0004300">
    <property type="term" value="F:enoyl-CoA hydratase activity"/>
    <property type="evidence" value="ECO:0007669"/>
    <property type="project" value="UniProtKB-ARBA"/>
</dbReference>
<dbReference type="Proteomes" id="UP000310200">
    <property type="component" value="Unassembled WGS sequence"/>
</dbReference>
<dbReference type="PROSITE" id="PS00166">
    <property type="entry name" value="ENOYL_COA_HYDRATASE"/>
    <property type="match status" value="1"/>
</dbReference>
<organism evidence="15 16">
    <name type="scientific">Temnothorax longispinosus</name>
    <dbReference type="NCBI Taxonomy" id="300112"/>
    <lineage>
        <taxon>Eukaryota</taxon>
        <taxon>Metazoa</taxon>
        <taxon>Ecdysozoa</taxon>
        <taxon>Arthropoda</taxon>
        <taxon>Hexapoda</taxon>
        <taxon>Insecta</taxon>
        <taxon>Pterygota</taxon>
        <taxon>Neoptera</taxon>
        <taxon>Endopterygota</taxon>
        <taxon>Hymenoptera</taxon>
        <taxon>Apocrita</taxon>
        <taxon>Aculeata</taxon>
        <taxon>Formicoidea</taxon>
        <taxon>Formicidae</taxon>
        <taxon>Myrmicinae</taxon>
        <taxon>Temnothorax</taxon>
    </lineage>
</organism>
<dbReference type="FunFam" id="3.90.226.10:FF:000022">
    <property type="entry name" value="methylglutaconyl-CoA hydratase, mitochondrial isoform X1"/>
    <property type="match status" value="1"/>
</dbReference>
<accession>A0A4S2LB45</accession>
<feature type="region of interest" description="Disordered" evidence="11">
    <location>
        <begin position="166"/>
        <end position="292"/>
    </location>
</feature>
<feature type="compositionally biased region" description="Acidic residues" evidence="11">
    <location>
        <begin position="90"/>
        <end position="105"/>
    </location>
</feature>
<dbReference type="GO" id="GO:0006635">
    <property type="term" value="P:fatty acid beta-oxidation"/>
    <property type="evidence" value="ECO:0007669"/>
    <property type="project" value="TreeGrafter"/>
</dbReference>
<comment type="cofactor">
    <cofactor evidence="1">
        <name>Ca(2+)</name>
        <dbReference type="ChEBI" id="CHEBI:29108"/>
    </cofactor>
</comment>
<evidence type="ECO:0000256" key="1">
    <source>
        <dbReference type="ARBA" id="ARBA00001913"/>
    </source>
</evidence>
<evidence type="ECO:0000259" key="13">
    <source>
        <dbReference type="Pfam" id="PF00884"/>
    </source>
</evidence>
<dbReference type="GO" id="GO:0003723">
    <property type="term" value="F:RNA binding"/>
    <property type="evidence" value="ECO:0007669"/>
    <property type="project" value="UniProtKB-ARBA"/>
</dbReference>
<feature type="compositionally biased region" description="Acidic residues" evidence="11">
    <location>
        <begin position="32"/>
        <end position="42"/>
    </location>
</feature>
<feature type="domain" description="N-sulphoglucosamine sulphohydrolase C-terminal" evidence="14">
    <location>
        <begin position="1164"/>
        <end position="1210"/>
    </location>
</feature>
<feature type="compositionally biased region" description="Basic residues" evidence="11">
    <location>
        <begin position="280"/>
        <end position="290"/>
    </location>
</feature>
<feature type="compositionally biased region" description="Basic residues" evidence="11">
    <location>
        <begin position="248"/>
        <end position="270"/>
    </location>
</feature>
<comment type="similarity">
    <text evidence="4">Belongs to the sulfatase family.</text>
</comment>
<dbReference type="Gene3D" id="3.90.226.10">
    <property type="entry name" value="2-enoyl-CoA Hydratase, Chain A, domain 1"/>
    <property type="match status" value="1"/>
</dbReference>
<comment type="caution">
    <text evidence="15">The sequence shown here is derived from an EMBL/GenBank/DDBJ whole genome shotgun (WGS) entry which is preliminary data.</text>
</comment>
<dbReference type="InterPro" id="IPR014748">
    <property type="entry name" value="Enoyl-CoA_hydra_C"/>
</dbReference>
<evidence type="ECO:0000313" key="15">
    <source>
        <dbReference type="EMBL" id="TGZ57749.1"/>
    </source>
</evidence>
<evidence type="ECO:0000256" key="3">
    <source>
        <dbReference type="ARBA" id="ARBA00005254"/>
    </source>
</evidence>
<evidence type="ECO:0000313" key="16">
    <source>
        <dbReference type="Proteomes" id="UP000310200"/>
    </source>
</evidence>
<reference evidence="15 16" key="1">
    <citation type="journal article" date="2019" name="Philos. Trans. R. Soc. Lond., B, Biol. Sci.">
        <title>Ant behaviour and brain gene expression of defending hosts depend on the ecological success of the intruding social parasite.</title>
        <authorList>
            <person name="Kaur R."/>
            <person name="Stoldt M."/>
            <person name="Jongepier E."/>
            <person name="Feldmeyer B."/>
            <person name="Menzel F."/>
            <person name="Bornberg-Bauer E."/>
            <person name="Foitzik S."/>
        </authorList>
    </citation>
    <scope>NUCLEOTIDE SEQUENCE [LARGE SCALE GENOMIC DNA]</scope>
    <source>
        <tissue evidence="15">Whole body</tissue>
    </source>
</reference>
<dbReference type="PROSITE" id="PS00523">
    <property type="entry name" value="SULFATASE_1"/>
    <property type="match status" value="1"/>
</dbReference>
<dbReference type="STRING" id="300112.A0A4S2LB45"/>